<dbReference type="InterPro" id="IPR015655">
    <property type="entry name" value="PP2C"/>
</dbReference>
<reference evidence="3 4" key="1">
    <citation type="journal article" date="2024" name="G3 (Bethesda)">
        <title>Genome assembly of Hibiscus sabdariffa L. provides insights into metabolisms of medicinal natural products.</title>
        <authorList>
            <person name="Kim T."/>
        </authorList>
    </citation>
    <scope>NUCLEOTIDE SEQUENCE [LARGE SCALE GENOMIC DNA]</scope>
    <source>
        <strain evidence="3">TK-2024</strain>
        <tissue evidence="3">Old leaves</tissue>
    </source>
</reference>
<evidence type="ECO:0000259" key="2">
    <source>
        <dbReference type="PROSITE" id="PS51746"/>
    </source>
</evidence>
<protein>
    <recommendedName>
        <fullName evidence="2">PPM-type phosphatase domain-containing protein</fullName>
    </recommendedName>
</protein>
<dbReference type="PANTHER" id="PTHR13832">
    <property type="entry name" value="PROTEIN PHOSPHATASE 2C"/>
    <property type="match status" value="1"/>
</dbReference>
<organism evidence="3 4">
    <name type="scientific">Hibiscus sabdariffa</name>
    <name type="common">roselle</name>
    <dbReference type="NCBI Taxonomy" id="183260"/>
    <lineage>
        <taxon>Eukaryota</taxon>
        <taxon>Viridiplantae</taxon>
        <taxon>Streptophyta</taxon>
        <taxon>Embryophyta</taxon>
        <taxon>Tracheophyta</taxon>
        <taxon>Spermatophyta</taxon>
        <taxon>Magnoliopsida</taxon>
        <taxon>eudicotyledons</taxon>
        <taxon>Gunneridae</taxon>
        <taxon>Pentapetalae</taxon>
        <taxon>rosids</taxon>
        <taxon>malvids</taxon>
        <taxon>Malvales</taxon>
        <taxon>Malvaceae</taxon>
        <taxon>Malvoideae</taxon>
        <taxon>Hibiscus</taxon>
    </lineage>
</organism>
<dbReference type="PROSITE" id="PS51746">
    <property type="entry name" value="PPM_2"/>
    <property type="match status" value="1"/>
</dbReference>
<proteinExistence type="predicted"/>
<dbReference type="Proteomes" id="UP001472677">
    <property type="component" value="Unassembled WGS sequence"/>
</dbReference>
<dbReference type="Gene3D" id="3.60.40.10">
    <property type="entry name" value="PPM-type phosphatase domain"/>
    <property type="match status" value="1"/>
</dbReference>
<evidence type="ECO:0000313" key="3">
    <source>
        <dbReference type="EMBL" id="KAK8520754.1"/>
    </source>
</evidence>
<feature type="domain" description="PPM-type phosphatase" evidence="2">
    <location>
        <begin position="237"/>
        <end position="778"/>
    </location>
</feature>
<accession>A0ABR2CM78</accession>
<evidence type="ECO:0000256" key="1">
    <source>
        <dbReference type="SAM" id="MobiDB-lite"/>
    </source>
</evidence>
<comment type="caution">
    <text evidence="3">The sequence shown here is derived from an EMBL/GenBank/DDBJ whole genome shotgun (WGS) entry which is preliminary data.</text>
</comment>
<dbReference type="SMART" id="SM00332">
    <property type="entry name" value="PP2Cc"/>
    <property type="match status" value="1"/>
</dbReference>
<sequence length="873" mass="96699">MGSGVSTLCPCFNPVADRSNRPPENHADLIFAASEPLDETLGHSFCYVRSSNRFLSSTPSDRFVSPSHSLRFSPSHDPKARTGPETLFRAISGASVSANTCTPRTVLQLDNIYDDVTENTLGYGVKSSIVSGNGFESTSSFCSLPLQPVPRGGAHDPVERGGFFMSGPLERGAVSGPLETNPGPEGRVHFSAPLGGIYKRKKSISGILRNFSEKKRPWVVPVLNFVGRRDNSGSTEAAAVAEEKTGGDVQWALGKAGEDRVHVVVSEKQGWLFVGIYDGFNGPDAPEFLMGNLYRAVFHELHGLFWELDEDSENRTETENENETENKTNQTNILIATGSLNKTDSEAENQNSSIKEVDSAGQGLIGENESSGVVQERVRRVTFEPEGTDIRRRRLWEFLAEDDLEDGLDLSGSDRFAFSVDDAINVSKEGSAVSRRWLLLSKLRQGLSKHRDGPGSLLFPWRFRLEEKKVEEVDNRVEERVQETGRRRKEGPVDPELVLGALSRALEVTELAYLDMTDKVLDTNPELALMGSCLLVVLMRDEDVYVMNVGDSRAIVAQYEPGDVGSSMEGRKHEENGSNLEGIMEETLAPGEKAVKPVNEAPAQSMRLTALQLSTDHSTSIEEEVIRIKNEHPDDSQCIANDRVKGRLKVTRAFGAGFLKKPKLNDALLEMFRNEYIGTAPYISCSPSLRHHRLCPRDQFLILSSDGLYQYLSNQEVVSLVESFMEKFPEGDPAQHLIEEVLMHAARKAGMDFHELLDIPTGDRRKYHDDVTVMVISLEGRIWKSSGKKTKGGTSADGVTLETEKKEISLFVSLVSSLKTCFLRDLRISAIADNQPSIELLETRTSTSGHRGWLFLQFIFMVIDSESVYNICN</sequence>
<dbReference type="SUPFAM" id="SSF81606">
    <property type="entry name" value="PP2C-like"/>
    <property type="match status" value="1"/>
</dbReference>
<keyword evidence="4" id="KW-1185">Reference proteome</keyword>
<gene>
    <name evidence="3" type="ORF">V6N12_004682</name>
</gene>
<dbReference type="CDD" id="cd00143">
    <property type="entry name" value="PP2Cc"/>
    <property type="match status" value="1"/>
</dbReference>
<dbReference type="InterPro" id="IPR001932">
    <property type="entry name" value="PPM-type_phosphatase-like_dom"/>
</dbReference>
<dbReference type="Pfam" id="PF00481">
    <property type="entry name" value="PP2C"/>
    <property type="match status" value="1"/>
</dbReference>
<name>A0ABR2CM78_9ROSI</name>
<dbReference type="EMBL" id="JBBPBM010000048">
    <property type="protein sequence ID" value="KAK8520754.1"/>
    <property type="molecule type" value="Genomic_DNA"/>
</dbReference>
<feature type="region of interest" description="Disordered" evidence="1">
    <location>
        <begin position="342"/>
        <end position="370"/>
    </location>
</feature>
<evidence type="ECO:0000313" key="4">
    <source>
        <dbReference type="Proteomes" id="UP001472677"/>
    </source>
</evidence>
<feature type="compositionally biased region" description="Polar residues" evidence="1">
    <location>
        <begin position="342"/>
        <end position="354"/>
    </location>
</feature>
<dbReference type="InterPro" id="IPR036457">
    <property type="entry name" value="PPM-type-like_dom_sf"/>
</dbReference>
<dbReference type="PANTHER" id="PTHR13832:SF301">
    <property type="entry name" value="PROTEIN PHOSPHATASE 2C 29"/>
    <property type="match status" value="1"/>
</dbReference>